<dbReference type="AlphaFoldDB" id="A0A841H4H8"/>
<comment type="caution">
    <text evidence="1">The sequence shown here is derived from an EMBL/GenBank/DDBJ whole genome shotgun (WGS) entry which is preliminary data.</text>
</comment>
<name>A0A841H4H8_9BACT</name>
<evidence type="ECO:0000313" key="2">
    <source>
        <dbReference type="Proteomes" id="UP000582837"/>
    </source>
</evidence>
<evidence type="ECO:0000313" key="1">
    <source>
        <dbReference type="EMBL" id="MBB6072878.1"/>
    </source>
</evidence>
<organism evidence="1 2">
    <name type="scientific">Longimicrobium terrae</name>
    <dbReference type="NCBI Taxonomy" id="1639882"/>
    <lineage>
        <taxon>Bacteria</taxon>
        <taxon>Pseudomonadati</taxon>
        <taxon>Gemmatimonadota</taxon>
        <taxon>Longimicrobiia</taxon>
        <taxon>Longimicrobiales</taxon>
        <taxon>Longimicrobiaceae</taxon>
        <taxon>Longimicrobium</taxon>
    </lineage>
</organism>
<accession>A0A841H4H8</accession>
<sequence length="57" mass="6453">MQASDFQIDSVRMMRDIRAQLDCEICDLNHEQILAYIHGLAGENDSQPFPERDSATG</sequence>
<protein>
    <submittedName>
        <fullName evidence="1">Uncharacterized protein</fullName>
    </submittedName>
</protein>
<dbReference type="EMBL" id="JACHIA010000019">
    <property type="protein sequence ID" value="MBB6072878.1"/>
    <property type="molecule type" value="Genomic_DNA"/>
</dbReference>
<proteinExistence type="predicted"/>
<dbReference type="RefSeq" id="WP_170036964.1">
    <property type="nucleotide sequence ID" value="NZ_JABDTL010000002.1"/>
</dbReference>
<gene>
    <name evidence="1" type="ORF">HNQ61_004544</name>
</gene>
<reference evidence="1 2" key="1">
    <citation type="submission" date="2020-08" db="EMBL/GenBank/DDBJ databases">
        <title>Genomic Encyclopedia of Type Strains, Phase IV (KMG-IV): sequencing the most valuable type-strain genomes for metagenomic binning, comparative biology and taxonomic classification.</title>
        <authorList>
            <person name="Goeker M."/>
        </authorList>
    </citation>
    <scope>NUCLEOTIDE SEQUENCE [LARGE SCALE GENOMIC DNA]</scope>
    <source>
        <strain evidence="1 2">DSM 29007</strain>
    </source>
</reference>
<keyword evidence="2" id="KW-1185">Reference proteome</keyword>
<dbReference type="Proteomes" id="UP000582837">
    <property type="component" value="Unassembled WGS sequence"/>
</dbReference>